<feature type="transmembrane region" description="Helical" evidence="1">
    <location>
        <begin position="29"/>
        <end position="47"/>
    </location>
</feature>
<evidence type="ECO:0000256" key="1">
    <source>
        <dbReference type="SAM" id="Phobius"/>
    </source>
</evidence>
<comment type="caution">
    <text evidence="2">The sequence shown here is derived from an EMBL/GenBank/DDBJ whole genome shotgun (WGS) entry which is preliminary data.</text>
</comment>
<name>A0ABP7PEI8_9SPHI</name>
<reference evidence="3" key="1">
    <citation type="journal article" date="2019" name="Int. J. Syst. Evol. Microbiol.">
        <title>The Global Catalogue of Microorganisms (GCM) 10K type strain sequencing project: providing services to taxonomists for standard genome sequencing and annotation.</title>
        <authorList>
            <consortium name="The Broad Institute Genomics Platform"/>
            <consortium name="The Broad Institute Genome Sequencing Center for Infectious Disease"/>
            <person name="Wu L."/>
            <person name="Ma J."/>
        </authorList>
    </citation>
    <scope>NUCLEOTIDE SEQUENCE [LARGE SCALE GENOMIC DNA]</scope>
    <source>
        <strain evidence="3">JCM 17338</strain>
    </source>
</reference>
<proteinExistence type="predicted"/>
<feature type="transmembrane region" description="Helical" evidence="1">
    <location>
        <begin position="95"/>
        <end position="115"/>
    </location>
</feature>
<keyword evidence="3" id="KW-1185">Reference proteome</keyword>
<keyword evidence="1" id="KW-1133">Transmembrane helix</keyword>
<evidence type="ECO:0000313" key="2">
    <source>
        <dbReference type="EMBL" id="GAA3963874.1"/>
    </source>
</evidence>
<dbReference type="RefSeq" id="WP_344766155.1">
    <property type="nucleotide sequence ID" value="NZ_BAABAK010000009.1"/>
</dbReference>
<accession>A0ABP7PEI8</accession>
<protein>
    <submittedName>
        <fullName evidence="2">Uncharacterized protein</fullName>
    </submittedName>
</protein>
<sequence>MLKYISYLNLFLGIIFIAIFKSSENYLDLALIIPSIFFNWVTLFHFIKNSQKFEKWHLYLGFLSVLFSIITILITLQILFQVNFANASAFGPPQYLIITKLIIDLLIIAQFVIAYRENKKMSNLNLK</sequence>
<feature type="transmembrane region" description="Helical" evidence="1">
    <location>
        <begin position="7"/>
        <end position="23"/>
    </location>
</feature>
<keyword evidence="1" id="KW-0812">Transmembrane</keyword>
<gene>
    <name evidence="2" type="ORF">GCM10022246_16360</name>
</gene>
<dbReference type="EMBL" id="BAABAK010000009">
    <property type="protein sequence ID" value="GAA3963874.1"/>
    <property type="molecule type" value="Genomic_DNA"/>
</dbReference>
<keyword evidence="1" id="KW-0472">Membrane</keyword>
<dbReference type="Proteomes" id="UP001501081">
    <property type="component" value="Unassembled WGS sequence"/>
</dbReference>
<organism evidence="2 3">
    <name type="scientific">Pedobacter ginsengiterrae</name>
    <dbReference type="NCBI Taxonomy" id="871696"/>
    <lineage>
        <taxon>Bacteria</taxon>
        <taxon>Pseudomonadati</taxon>
        <taxon>Bacteroidota</taxon>
        <taxon>Sphingobacteriia</taxon>
        <taxon>Sphingobacteriales</taxon>
        <taxon>Sphingobacteriaceae</taxon>
        <taxon>Pedobacter</taxon>
    </lineage>
</organism>
<evidence type="ECO:0000313" key="3">
    <source>
        <dbReference type="Proteomes" id="UP001501081"/>
    </source>
</evidence>
<feature type="transmembrane region" description="Helical" evidence="1">
    <location>
        <begin position="59"/>
        <end position="80"/>
    </location>
</feature>